<organism evidence="1 2">
    <name type="scientific">Hoyosella rhizosphaerae</name>
    <dbReference type="NCBI Taxonomy" id="1755582"/>
    <lineage>
        <taxon>Bacteria</taxon>
        <taxon>Bacillati</taxon>
        <taxon>Actinomycetota</taxon>
        <taxon>Actinomycetes</taxon>
        <taxon>Mycobacteriales</taxon>
        <taxon>Hoyosellaceae</taxon>
        <taxon>Hoyosella</taxon>
    </lineage>
</organism>
<name>A0A916UFC5_9ACTN</name>
<reference evidence="1" key="2">
    <citation type="submission" date="2020-09" db="EMBL/GenBank/DDBJ databases">
        <authorList>
            <person name="Sun Q."/>
            <person name="Zhou Y."/>
        </authorList>
    </citation>
    <scope>NUCLEOTIDE SEQUENCE</scope>
    <source>
        <strain evidence="1">CGMCC 1.15478</strain>
    </source>
</reference>
<comment type="caution">
    <text evidence="1">The sequence shown here is derived from an EMBL/GenBank/DDBJ whole genome shotgun (WGS) entry which is preliminary data.</text>
</comment>
<gene>
    <name evidence="1" type="ORF">GCM10011410_24430</name>
</gene>
<dbReference type="Proteomes" id="UP000641514">
    <property type="component" value="Unassembled WGS sequence"/>
</dbReference>
<proteinExistence type="predicted"/>
<evidence type="ECO:0000313" key="1">
    <source>
        <dbReference type="EMBL" id="GGC70676.1"/>
    </source>
</evidence>
<reference evidence="1" key="1">
    <citation type="journal article" date="2014" name="Int. J. Syst. Evol. Microbiol.">
        <title>Complete genome sequence of Corynebacterium casei LMG S-19264T (=DSM 44701T), isolated from a smear-ripened cheese.</title>
        <authorList>
            <consortium name="US DOE Joint Genome Institute (JGI-PGF)"/>
            <person name="Walter F."/>
            <person name="Albersmeier A."/>
            <person name="Kalinowski J."/>
            <person name="Ruckert C."/>
        </authorList>
    </citation>
    <scope>NUCLEOTIDE SEQUENCE</scope>
    <source>
        <strain evidence="1">CGMCC 1.15478</strain>
    </source>
</reference>
<protein>
    <submittedName>
        <fullName evidence="1">Uncharacterized protein</fullName>
    </submittedName>
</protein>
<dbReference type="EMBL" id="BMJH01000003">
    <property type="protein sequence ID" value="GGC70676.1"/>
    <property type="molecule type" value="Genomic_DNA"/>
</dbReference>
<sequence length="67" mass="7199">MAGKDFGFRDGALVSVRIGHGECSYIVSTTKVGSVAAPNSKYWRANNMVYQTLPAAVHSGAESHRLM</sequence>
<accession>A0A916UFC5</accession>
<evidence type="ECO:0000313" key="2">
    <source>
        <dbReference type="Proteomes" id="UP000641514"/>
    </source>
</evidence>
<keyword evidence="2" id="KW-1185">Reference proteome</keyword>
<dbReference type="AlphaFoldDB" id="A0A916UFC5"/>